<dbReference type="Pfam" id="PF10248">
    <property type="entry name" value="Mlf1IP"/>
    <property type="match status" value="1"/>
</dbReference>
<feature type="region of interest" description="Disordered" evidence="5">
    <location>
        <begin position="203"/>
        <end position="306"/>
    </location>
</feature>
<feature type="region of interest" description="Disordered" evidence="5">
    <location>
        <begin position="116"/>
        <end position="173"/>
    </location>
</feature>
<dbReference type="Proteomes" id="UP000580250">
    <property type="component" value="Unassembled WGS sequence"/>
</dbReference>
<dbReference type="AlphaFoldDB" id="A0A6V7U1B9"/>
<evidence type="ECO:0000256" key="4">
    <source>
        <dbReference type="ARBA" id="ARBA00022553"/>
    </source>
</evidence>
<sequence>MFGGGGDPFGNPFDHIHRQMRQMDNMMNSMLGDAFNMLNGFGNGMPHHPMLTDDDDFNSPHRNFNNQMMNPFGGFGFGGSMLGGMMSQMQNMHNVALNDPNSFVMSQSTMVSFDGNGPPKYVQSSTRKAGNVSETRRALRDGEREEVSIGHNIGDKSHIVEKKRDKDGKFRSQQKFVNMEEAEARDFNERFKTQARENLNGIAGLFGGHNTHRNQAIENGKRGRDSRKYLHNSGETSAPIITIPDDEEEHQRGRYSRNGRGGRHQEDVIYSNNGIGPTIQEIDDNEGESSNANPKRRKGVFGKFLG</sequence>
<protein>
    <submittedName>
        <fullName evidence="6">Uncharacterized protein</fullName>
    </submittedName>
</protein>
<dbReference type="PANTHER" id="PTHR13105">
    <property type="entry name" value="MYELOID LEUKEMIA FACTOR"/>
    <property type="match status" value="1"/>
</dbReference>
<name>A0A6V7U1B9_MELEN</name>
<evidence type="ECO:0000256" key="5">
    <source>
        <dbReference type="SAM" id="MobiDB-lite"/>
    </source>
</evidence>
<proteinExistence type="inferred from homology"/>
<gene>
    <name evidence="6" type="ORF">MENT_LOCUS7122</name>
</gene>
<evidence type="ECO:0000313" key="7">
    <source>
        <dbReference type="Proteomes" id="UP000580250"/>
    </source>
</evidence>
<evidence type="ECO:0000256" key="3">
    <source>
        <dbReference type="ARBA" id="ARBA00022490"/>
    </source>
</evidence>
<keyword evidence="4" id="KW-0597">Phosphoprotein</keyword>
<dbReference type="GO" id="GO:0005737">
    <property type="term" value="C:cytoplasm"/>
    <property type="evidence" value="ECO:0007669"/>
    <property type="project" value="UniProtKB-SubCell"/>
</dbReference>
<evidence type="ECO:0000256" key="2">
    <source>
        <dbReference type="ARBA" id="ARBA00008332"/>
    </source>
</evidence>
<keyword evidence="3" id="KW-0963">Cytoplasm</keyword>
<feature type="compositionally biased region" description="Basic and acidic residues" evidence="5">
    <location>
        <begin position="219"/>
        <end position="228"/>
    </location>
</feature>
<evidence type="ECO:0000313" key="6">
    <source>
        <dbReference type="EMBL" id="CAD2142114.1"/>
    </source>
</evidence>
<reference evidence="6 7" key="1">
    <citation type="submission" date="2020-08" db="EMBL/GenBank/DDBJ databases">
        <authorList>
            <person name="Koutsovoulos G."/>
            <person name="Danchin GJ E."/>
        </authorList>
    </citation>
    <scope>NUCLEOTIDE SEQUENCE [LARGE SCALE GENOMIC DNA]</scope>
</reference>
<comment type="subcellular location">
    <subcellularLocation>
        <location evidence="1">Cytoplasm</location>
    </subcellularLocation>
</comment>
<dbReference type="EMBL" id="CAJEWN010000028">
    <property type="protein sequence ID" value="CAD2142114.1"/>
    <property type="molecule type" value="Genomic_DNA"/>
</dbReference>
<feature type="compositionally biased region" description="Basic and acidic residues" evidence="5">
    <location>
        <begin position="134"/>
        <end position="170"/>
    </location>
</feature>
<dbReference type="InterPro" id="IPR019376">
    <property type="entry name" value="Myeloid_leukemia_factor"/>
</dbReference>
<accession>A0A6V7U1B9</accession>
<feature type="compositionally biased region" description="Basic residues" evidence="5">
    <location>
        <begin position="253"/>
        <end position="262"/>
    </location>
</feature>
<comment type="similarity">
    <text evidence="2">Belongs to the MLF family.</text>
</comment>
<comment type="caution">
    <text evidence="6">The sequence shown here is derived from an EMBL/GenBank/DDBJ whole genome shotgun (WGS) entry which is preliminary data.</text>
</comment>
<organism evidence="6 7">
    <name type="scientific">Meloidogyne enterolobii</name>
    <name type="common">Root-knot nematode worm</name>
    <name type="synonym">Meloidogyne mayaguensis</name>
    <dbReference type="NCBI Taxonomy" id="390850"/>
    <lineage>
        <taxon>Eukaryota</taxon>
        <taxon>Metazoa</taxon>
        <taxon>Ecdysozoa</taxon>
        <taxon>Nematoda</taxon>
        <taxon>Chromadorea</taxon>
        <taxon>Rhabditida</taxon>
        <taxon>Tylenchina</taxon>
        <taxon>Tylenchomorpha</taxon>
        <taxon>Tylenchoidea</taxon>
        <taxon>Meloidogynidae</taxon>
        <taxon>Meloidogyninae</taxon>
        <taxon>Meloidogyne</taxon>
    </lineage>
</organism>
<dbReference type="OrthoDB" id="8707547at2759"/>
<evidence type="ECO:0000256" key="1">
    <source>
        <dbReference type="ARBA" id="ARBA00004496"/>
    </source>
</evidence>